<sequence length="248" mass="28060">MASNPPSYDTVTSHQPNDHLAGTERYTLILDGCTIYPSEPPSRILYEISNPPCNASTAVYGVQKVRYRLSDHDGEGKLRSRLDHIYDFQNEFFYSLRHIRAPVKLQGKTSSKRSYKEVKLSSGVSGWSTCSAEGYFKAEIPFGDRLKKDAQIQWKNKDGVVVALEHRLKRDDKGEVDLLPRLDVKEVLEEKDMDLLVSCWAARLWKEAEGDLKEPMTWEDFKRIASQKRKFGKTPMLGSGALGVAGAF</sequence>
<gene>
    <name evidence="1" type="ORF">VFPPC_14177</name>
</gene>
<evidence type="ECO:0000313" key="2">
    <source>
        <dbReference type="Proteomes" id="UP000078397"/>
    </source>
</evidence>
<dbReference type="EMBL" id="LSBJ02000007">
    <property type="protein sequence ID" value="OAQ62140.1"/>
    <property type="molecule type" value="Genomic_DNA"/>
</dbReference>
<comment type="caution">
    <text evidence="1">The sequence shown here is derived from an EMBL/GenBank/DDBJ whole genome shotgun (WGS) entry which is preliminary data.</text>
</comment>
<dbReference type="AlphaFoldDB" id="A0A179F9Y4"/>
<dbReference type="Proteomes" id="UP000078397">
    <property type="component" value="Unassembled WGS sequence"/>
</dbReference>
<keyword evidence="2" id="KW-1185">Reference proteome</keyword>
<proteinExistence type="predicted"/>
<reference evidence="1 2" key="1">
    <citation type="journal article" date="2016" name="PLoS Pathog.">
        <title>Biosynthesis of antibiotic leucinostatins in bio-control fungus Purpureocillium lilacinum and their inhibition on phytophthora revealed by genome mining.</title>
        <authorList>
            <person name="Wang G."/>
            <person name="Liu Z."/>
            <person name="Lin R."/>
            <person name="Li E."/>
            <person name="Mao Z."/>
            <person name="Ling J."/>
            <person name="Yang Y."/>
            <person name="Yin W.B."/>
            <person name="Xie B."/>
        </authorList>
    </citation>
    <scope>NUCLEOTIDE SEQUENCE [LARGE SCALE GENOMIC DNA]</scope>
    <source>
        <strain evidence="1">170</strain>
    </source>
</reference>
<name>A0A179F9Y4_METCM</name>
<dbReference type="OrthoDB" id="4196148at2759"/>
<dbReference type="GeneID" id="28855941"/>
<dbReference type="RefSeq" id="XP_018139844.1">
    <property type="nucleotide sequence ID" value="XM_018291947.1"/>
</dbReference>
<evidence type="ECO:0000313" key="1">
    <source>
        <dbReference type="EMBL" id="OAQ62140.1"/>
    </source>
</evidence>
<accession>A0A179F9Y4</accession>
<dbReference type="KEGG" id="pchm:VFPPC_14177"/>
<protein>
    <submittedName>
        <fullName evidence="1">Uncharacterized protein</fullName>
    </submittedName>
</protein>
<organism evidence="1 2">
    <name type="scientific">Pochonia chlamydosporia 170</name>
    <dbReference type="NCBI Taxonomy" id="1380566"/>
    <lineage>
        <taxon>Eukaryota</taxon>
        <taxon>Fungi</taxon>
        <taxon>Dikarya</taxon>
        <taxon>Ascomycota</taxon>
        <taxon>Pezizomycotina</taxon>
        <taxon>Sordariomycetes</taxon>
        <taxon>Hypocreomycetidae</taxon>
        <taxon>Hypocreales</taxon>
        <taxon>Clavicipitaceae</taxon>
        <taxon>Pochonia</taxon>
    </lineage>
</organism>